<name>A0ABQ0AAC5_9GAMM</name>
<proteinExistence type="predicted"/>
<comment type="caution">
    <text evidence="1">The sequence shown here is derived from an EMBL/GenBank/DDBJ whole genome shotgun (WGS) entry which is preliminary data.</text>
</comment>
<dbReference type="Gene3D" id="3.30.559.10">
    <property type="entry name" value="Chloramphenicol acetyltransferase-like domain"/>
    <property type="match status" value="1"/>
</dbReference>
<dbReference type="Pfam" id="PF00302">
    <property type="entry name" value="CAT"/>
    <property type="match status" value="1"/>
</dbReference>
<sequence>MGAYRYPQKKLIDLDSYARKDLFHVFKQYDNPTISVTAEVDVTDLKHATKENGFSFFIALVYCFSRVMNEIPEFRHRVVNDELCEFESVDPGYTVLLEDKTFSFCDSKYNQEFYAFNQSLSDDIAQTREKPDLAIKDKNHMFFISSIPWISFTHFQQPFFSHYGYNPVLTIGKKIGSRRKDFIVPIALQCHHGVVDGYHLGLFYEHLEFQIKELSSELLRHYNKREISYKF</sequence>
<dbReference type="PANTHER" id="PTHR38474">
    <property type="entry name" value="SLR0299 PROTEIN"/>
    <property type="match status" value="1"/>
</dbReference>
<dbReference type="SMART" id="SM01059">
    <property type="entry name" value="CAT"/>
    <property type="match status" value="1"/>
</dbReference>
<reference evidence="1 2" key="1">
    <citation type="submission" date="2024-04" db="EMBL/GenBank/DDBJ databases">
        <title>Draft genome sequence of Sessilibacter corallicola NBRC 116591.</title>
        <authorList>
            <person name="Miyakawa T."/>
            <person name="Kusuya Y."/>
            <person name="Miura T."/>
        </authorList>
    </citation>
    <scope>NUCLEOTIDE SEQUENCE [LARGE SCALE GENOMIC DNA]</scope>
    <source>
        <strain evidence="1 2">KU-00831-HH</strain>
    </source>
</reference>
<dbReference type="InterPro" id="IPR023213">
    <property type="entry name" value="CAT-like_dom_sf"/>
</dbReference>
<dbReference type="SUPFAM" id="SSF52777">
    <property type="entry name" value="CoA-dependent acyltransferases"/>
    <property type="match status" value="1"/>
</dbReference>
<keyword evidence="2" id="KW-1185">Reference proteome</keyword>
<organism evidence="1 2">
    <name type="scientific">Sessilibacter corallicola</name>
    <dbReference type="NCBI Taxonomy" id="2904075"/>
    <lineage>
        <taxon>Bacteria</taxon>
        <taxon>Pseudomonadati</taxon>
        <taxon>Pseudomonadota</taxon>
        <taxon>Gammaproteobacteria</taxon>
        <taxon>Cellvibrionales</taxon>
        <taxon>Cellvibrionaceae</taxon>
        <taxon>Sessilibacter</taxon>
    </lineage>
</organism>
<dbReference type="PANTHER" id="PTHR38474:SF1">
    <property type="entry name" value="SLR0299 PROTEIN"/>
    <property type="match status" value="1"/>
</dbReference>
<dbReference type="Proteomes" id="UP001465153">
    <property type="component" value="Unassembled WGS sequence"/>
</dbReference>
<dbReference type="RefSeq" id="WP_353303337.1">
    <property type="nucleotide sequence ID" value="NZ_BAABWN010000007.1"/>
</dbReference>
<dbReference type="InterPro" id="IPR001707">
    <property type="entry name" value="Cmp_AcTrfase"/>
</dbReference>
<dbReference type="EMBL" id="BAABWN010000007">
    <property type="protein sequence ID" value="GAA6168605.1"/>
    <property type="molecule type" value="Genomic_DNA"/>
</dbReference>
<evidence type="ECO:0000313" key="1">
    <source>
        <dbReference type="EMBL" id="GAA6168605.1"/>
    </source>
</evidence>
<accession>A0ABQ0AAC5</accession>
<dbReference type="PIRSF" id="PIRSF000440">
    <property type="entry name" value="CAT"/>
    <property type="match status" value="1"/>
</dbReference>
<gene>
    <name evidence="1" type="ORF">NBRC116591_24160</name>
</gene>
<protein>
    <submittedName>
        <fullName evidence="1">Chloramphenicol acetyltransferase</fullName>
    </submittedName>
</protein>
<evidence type="ECO:0000313" key="2">
    <source>
        <dbReference type="Proteomes" id="UP001465153"/>
    </source>
</evidence>